<comment type="caution">
    <text evidence="4">The sequence shown here is derived from an EMBL/GenBank/DDBJ whole genome shotgun (WGS) entry which is preliminary data.</text>
</comment>
<dbReference type="InterPro" id="IPR043128">
    <property type="entry name" value="Rev_trsase/Diguanyl_cyclase"/>
</dbReference>
<name>A0AAD8W6R9_LOLMU</name>
<dbReference type="Gene3D" id="3.10.10.10">
    <property type="entry name" value="HIV Type 1 Reverse Transcriptase, subunit A, domain 1"/>
    <property type="match status" value="1"/>
</dbReference>
<dbReference type="Proteomes" id="UP001231189">
    <property type="component" value="Unassembled WGS sequence"/>
</dbReference>
<accession>A0AAD8W6R9</accession>
<keyword evidence="2" id="KW-0812">Transmembrane</keyword>
<evidence type="ECO:0000256" key="1">
    <source>
        <dbReference type="SAM" id="MobiDB-lite"/>
    </source>
</evidence>
<feature type="domain" description="Reverse transcriptase" evidence="3">
    <location>
        <begin position="1"/>
        <end position="196"/>
    </location>
</feature>
<dbReference type="InterPro" id="IPR000477">
    <property type="entry name" value="RT_dom"/>
</dbReference>
<keyword evidence="2" id="KW-0472">Membrane</keyword>
<evidence type="ECO:0000256" key="2">
    <source>
        <dbReference type="SAM" id="Phobius"/>
    </source>
</evidence>
<protein>
    <recommendedName>
        <fullName evidence="3">Reverse transcriptase domain-containing protein</fullName>
    </recommendedName>
</protein>
<evidence type="ECO:0000259" key="3">
    <source>
        <dbReference type="PROSITE" id="PS50878"/>
    </source>
</evidence>
<dbReference type="AlphaFoldDB" id="A0AAD8W6R9"/>
<dbReference type="SUPFAM" id="SSF56672">
    <property type="entry name" value="DNA/RNA polymerases"/>
    <property type="match status" value="1"/>
</dbReference>
<dbReference type="InterPro" id="IPR043502">
    <property type="entry name" value="DNA/RNA_pol_sf"/>
</dbReference>
<reference evidence="4" key="1">
    <citation type="submission" date="2023-07" db="EMBL/GenBank/DDBJ databases">
        <title>A chromosome-level genome assembly of Lolium multiflorum.</title>
        <authorList>
            <person name="Chen Y."/>
            <person name="Copetti D."/>
            <person name="Kolliker R."/>
            <person name="Studer B."/>
        </authorList>
    </citation>
    <scope>NUCLEOTIDE SEQUENCE</scope>
    <source>
        <strain evidence="4">02402/16</strain>
        <tissue evidence="4">Leaf</tissue>
    </source>
</reference>
<dbReference type="InterPro" id="IPR053134">
    <property type="entry name" value="RNA-dir_DNA_polymerase"/>
</dbReference>
<evidence type="ECO:0000313" key="4">
    <source>
        <dbReference type="EMBL" id="KAK1645348.1"/>
    </source>
</evidence>
<dbReference type="PANTHER" id="PTHR24559:SF444">
    <property type="entry name" value="REVERSE TRANSCRIPTASE DOMAIN-CONTAINING PROTEIN"/>
    <property type="match status" value="1"/>
</dbReference>
<gene>
    <name evidence="4" type="ORF">QYE76_063153</name>
</gene>
<keyword evidence="2" id="KW-1133">Transmembrane helix</keyword>
<evidence type="ECO:0000313" key="5">
    <source>
        <dbReference type="Proteomes" id="UP001231189"/>
    </source>
</evidence>
<dbReference type="EMBL" id="JAUUTY010000004">
    <property type="protein sequence ID" value="KAK1645348.1"/>
    <property type="molecule type" value="Genomic_DNA"/>
</dbReference>
<dbReference type="PROSITE" id="PS50878">
    <property type="entry name" value="RT_POL"/>
    <property type="match status" value="1"/>
</dbReference>
<dbReference type="CDD" id="cd01647">
    <property type="entry name" value="RT_LTR"/>
    <property type="match status" value="1"/>
</dbReference>
<feature type="transmembrane region" description="Helical" evidence="2">
    <location>
        <begin position="326"/>
        <end position="345"/>
    </location>
</feature>
<proteinExistence type="predicted"/>
<dbReference type="PANTHER" id="PTHR24559">
    <property type="entry name" value="TRANSPOSON TY3-I GAG-POL POLYPROTEIN"/>
    <property type="match status" value="1"/>
</dbReference>
<sequence>MNPQELIELKKQLDDMLSKGLIRPSASPWGSPVIFVDKRDGTICLCVDYRRLNDVTIKNKYPLPKIDDLLDQMNGARIFSKIDLRTGYHPLKVRETDIPKTAFTTHYGLYEYTVMSFGLTNAPAYFMNLMNKVFMDYLDKFVMVFIDDILVYSKTAEEHEEHLRLVLGTLREHQLYAKFSKCQFWLKEVGFLGHVLSAGGLSVDPSLIKSIMERQPPTNPTEMTEKARRGSREDPRWGQTTGRRGPWPGRATLWCGAPQPLSPPFLREILRPENLSSRGYVVKSHSRLCGAENTREKRALRRAGIRGNSLAEGEIDAIVTAIELDIISIAITIIFIIITAISTAAPRHRCNNLGLILIV</sequence>
<keyword evidence="5" id="KW-1185">Reference proteome</keyword>
<feature type="compositionally biased region" description="Basic and acidic residues" evidence="1">
    <location>
        <begin position="223"/>
        <end position="236"/>
    </location>
</feature>
<dbReference type="Pfam" id="PF00078">
    <property type="entry name" value="RVT_1"/>
    <property type="match status" value="1"/>
</dbReference>
<organism evidence="4 5">
    <name type="scientific">Lolium multiflorum</name>
    <name type="common">Italian ryegrass</name>
    <name type="synonym">Lolium perenne subsp. multiflorum</name>
    <dbReference type="NCBI Taxonomy" id="4521"/>
    <lineage>
        <taxon>Eukaryota</taxon>
        <taxon>Viridiplantae</taxon>
        <taxon>Streptophyta</taxon>
        <taxon>Embryophyta</taxon>
        <taxon>Tracheophyta</taxon>
        <taxon>Spermatophyta</taxon>
        <taxon>Magnoliopsida</taxon>
        <taxon>Liliopsida</taxon>
        <taxon>Poales</taxon>
        <taxon>Poaceae</taxon>
        <taxon>BOP clade</taxon>
        <taxon>Pooideae</taxon>
        <taxon>Poodae</taxon>
        <taxon>Poeae</taxon>
        <taxon>Poeae Chloroplast Group 2 (Poeae type)</taxon>
        <taxon>Loliodinae</taxon>
        <taxon>Loliinae</taxon>
        <taxon>Lolium</taxon>
    </lineage>
</organism>
<dbReference type="Gene3D" id="3.30.70.270">
    <property type="match status" value="1"/>
</dbReference>
<feature type="region of interest" description="Disordered" evidence="1">
    <location>
        <begin position="213"/>
        <end position="249"/>
    </location>
</feature>